<dbReference type="InterPro" id="IPR002563">
    <property type="entry name" value="Flavin_Rdtase-like_dom"/>
</dbReference>
<comment type="caution">
    <text evidence="4">The sequence shown here is derived from an EMBL/GenBank/DDBJ whole genome shotgun (WGS) entry which is preliminary data.</text>
</comment>
<dbReference type="EC" id="1.-.-.-" evidence="4"/>
<keyword evidence="5" id="KW-1185">Reference proteome</keyword>
<sequence length="187" mass="20085">MSLAAVYDHTAIPDNFQPHVETAAFKNSMRFLAGAVSVITVGQGPELTGFTATSVSSLSADQPSIIVSLNRSSSSWPAIQRYQSFCVNVLADDQQHVADNFAGRGGVKGPDRYEGASWQKLATGSLALVDALTALDCELEEAIERHSHSILIGRVRAITTRAEAQPLLYWHGGYRQLSNQTAPTGGR</sequence>
<dbReference type="PANTHER" id="PTHR30466">
    <property type="entry name" value="FLAVIN REDUCTASE"/>
    <property type="match status" value="1"/>
</dbReference>
<name>A0ABW0PUP3_9HYPH</name>
<evidence type="ECO:0000313" key="4">
    <source>
        <dbReference type="EMBL" id="MFC5515809.1"/>
    </source>
</evidence>
<gene>
    <name evidence="4" type="ORF">ACFPP9_08520</name>
</gene>
<evidence type="ECO:0000313" key="5">
    <source>
        <dbReference type="Proteomes" id="UP001596150"/>
    </source>
</evidence>
<dbReference type="InterPro" id="IPR050268">
    <property type="entry name" value="NADH-dep_flavin_reductase"/>
</dbReference>
<organism evidence="4 5">
    <name type="scientific">Kaistia terrae</name>
    <dbReference type="NCBI Taxonomy" id="537017"/>
    <lineage>
        <taxon>Bacteria</taxon>
        <taxon>Pseudomonadati</taxon>
        <taxon>Pseudomonadota</taxon>
        <taxon>Alphaproteobacteria</taxon>
        <taxon>Hyphomicrobiales</taxon>
        <taxon>Kaistiaceae</taxon>
        <taxon>Kaistia</taxon>
    </lineage>
</organism>
<evidence type="ECO:0000259" key="3">
    <source>
        <dbReference type="SMART" id="SM00903"/>
    </source>
</evidence>
<evidence type="ECO:0000256" key="1">
    <source>
        <dbReference type="ARBA" id="ARBA00008898"/>
    </source>
</evidence>
<dbReference type="EMBL" id="JBHSML010000003">
    <property type="protein sequence ID" value="MFC5515809.1"/>
    <property type="molecule type" value="Genomic_DNA"/>
</dbReference>
<keyword evidence="2 4" id="KW-0560">Oxidoreductase</keyword>
<dbReference type="SUPFAM" id="SSF50475">
    <property type="entry name" value="FMN-binding split barrel"/>
    <property type="match status" value="1"/>
</dbReference>
<feature type="domain" description="Flavin reductase like" evidence="3">
    <location>
        <begin position="29"/>
        <end position="176"/>
    </location>
</feature>
<reference evidence="5" key="1">
    <citation type="journal article" date="2019" name="Int. J. Syst. Evol. Microbiol.">
        <title>The Global Catalogue of Microorganisms (GCM) 10K type strain sequencing project: providing services to taxonomists for standard genome sequencing and annotation.</title>
        <authorList>
            <consortium name="The Broad Institute Genomics Platform"/>
            <consortium name="The Broad Institute Genome Sequencing Center for Infectious Disease"/>
            <person name="Wu L."/>
            <person name="Ma J."/>
        </authorList>
    </citation>
    <scope>NUCLEOTIDE SEQUENCE [LARGE SCALE GENOMIC DNA]</scope>
    <source>
        <strain evidence="5">KACC 12633</strain>
    </source>
</reference>
<dbReference type="Proteomes" id="UP001596150">
    <property type="component" value="Unassembled WGS sequence"/>
</dbReference>
<evidence type="ECO:0000256" key="2">
    <source>
        <dbReference type="ARBA" id="ARBA00023002"/>
    </source>
</evidence>
<protein>
    <submittedName>
        <fullName evidence="4">Flavin reductase family protein</fullName>
        <ecNumber evidence="4">1.-.-.-</ecNumber>
    </submittedName>
</protein>
<dbReference type="PANTHER" id="PTHR30466:SF11">
    <property type="entry name" value="FLAVIN-DEPENDENT MONOOXYGENASE, REDUCTASE SUBUNIT HSAB"/>
    <property type="match status" value="1"/>
</dbReference>
<dbReference type="Pfam" id="PF01613">
    <property type="entry name" value="Flavin_Reduct"/>
    <property type="match status" value="1"/>
</dbReference>
<dbReference type="RefSeq" id="WP_380223820.1">
    <property type="nucleotide sequence ID" value="NZ_JAPKNH010000001.1"/>
</dbReference>
<dbReference type="InterPro" id="IPR012349">
    <property type="entry name" value="Split_barrel_FMN-bd"/>
</dbReference>
<dbReference type="GO" id="GO:0016491">
    <property type="term" value="F:oxidoreductase activity"/>
    <property type="evidence" value="ECO:0007669"/>
    <property type="project" value="UniProtKB-KW"/>
</dbReference>
<dbReference type="Gene3D" id="2.30.110.10">
    <property type="entry name" value="Electron Transport, Fmn-binding Protein, Chain A"/>
    <property type="match status" value="1"/>
</dbReference>
<accession>A0ABW0PUP3</accession>
<dbReference type="SMART" id="SM00903">
    <property type="entry name" value="Flavin_Reduct"/>
    <property type="match status" value="1"/>
</dbReference>
<proteinExistence type="inferred from homology"/>
<comment type="similarity">
    <text evidence="1">Belongs to the non-flavoprotein flavin reductase family.</text>
</comment>